<dbReference type="AlphaFoldDB" id="A0A396RSI5"/>
<dbReference type="PANTHER" id="PTHR11559">
    <property type="entry name" value="CARBOXYLESTERASE"/>
    <property type="match status" value="1"/>
</dbReference>
<gene>
    <name evidence="2" type="ORF">C2846_18505</name>
</gene>
<dbReference type="InterPro" id="IPR050309">
    <property type="entry name" value="Type-B_Carboxylest/Lipase"/>
</dbReference>
<keyword evidence="3" id="KW-1185">Reference proteome</keyword>
<dbReference type="Proteomes" id="UP000265745">
    <property type="component" value="Unassembled WGS sequence"/>
</dbReference>
<dbReference type="Pfam" id="PF00135">
    <property type="entry name" value="COesterase"/>
    <property type="match status" value="1"/>
</dbReference>
<proteinExistence type="predicted"/>
<comment type="caution">
    <text evidence="2">The sequence shown here is derived from an EMBL/GenBank/DDBJ whole genome shotgun (WGS) entry which is preliminary data.</text>
</comment>
<evidence type="ECO:0000259" key="1">
    <source>
        <dbReference type="Pfam" id="PF00135"/>
    </source>
</evidence>
<protein>
    <recommendedName>
        <fullName evidence="1">Carboxylesterase type B domain-containing protein</fullName>
    </recommendedName>
</protein>
<name>A0A396RSI5_9PSED</name>
<evidence type="ECO:0000313" key="2">
    <source>
        <dbReference type="EMBL" id="RHW19500.1"/>
    </source>
</evidence>
<dbReference type="Gene3D" id="3.40.50.1820">
    <property type="entry name" value="alpha/beta hydrolase"/>
    <property type="match status" value="1"/>
</dbReference>
<organism evidence="2 3">
    <name type="scientific">Pseudomonas jilinensis</name>
    <dbReference type="NCBI Taxonomy" id="2078689"/>
    <lineage>
        <taxon>Bacteria</taxon>
        <taxon>Pseudomonadati</taxon>
        <taxon>Pseudomonadota</taxon>
        <taxon>Gammaproteobacteria</taxon>
        <taxon>Pseudomonadales</taxon>
        <taxon>Pseudomonadaceae</taxon>
        <taxon>Pseudomonas</taxon>
    </lineage>
</organism>
<dbReference type="InterPro" id="IPR002018">
    <property type="entry name" value="CarbesteraseB"/>
</dbReference>
<feature type="domain" description="Carboxylesterase type B" evidence="1">
    <location>
        <begin position="90"/>
        <end position="142"/>
    </location>
</feature>
<sequence>MLILLQSLDADGDLNNGIQISEAIREHVSQNADSIYFDQPPADFRASLATLVDELQQAGAFTDTDPRPRTVTTVANALEHFARSTSPRIVVSTTGGELRGFEANEDTWQFLGIPYAKPPLGDLRWRPPVAPESWSGVREAVAWSDQAA</sequence>
<feature type="non-terminal residue" evidence="2">
    <location>
        <position position="148"/>
    </location>
</feature>
<evidence type="ECO:0000313" key="3">
    <source>
        <dbReference type="Proteomes" id="UP000265745"/>
    </source>
</evidence>
<dbReference type="InterPro" id="IPR029058">
    <property type="entry name" value="AB_hydrolase_fold"/>
</dbReference>
<dbReference type="SUPFAM" id="SSF53474">
    <property type="entry name" value="alpha/beta-Hydrolases"/>
    <property type="match status" value="1"/>
</dbReference>
<reference evidence="2 3" key="1">
    <citation type="submission" date="2018-06" db="EMBL/GenBank/DDBJ databases">
        <title>Pseudomonas jilinensis sp. nov., isolated from the production water of Jilin Oilfield in China.</title>
        <authorList>
            <person name="Wang J."/>
        </authorList>
    </citation>
    <scope>NUCLEOTIDE SEQUENCE [LARGE SCALE GENOMIC DNA]</scope>
    <source>
        <strain evidence="2 3">JS15-10A1</strain>
    </source>
</reference>
<accession>A0A396RSI5</accession>
<dbReference type="EMBL" id="QJSA01000052">
    <property type="protein sequence ID" value="RHW19500.1"/>
    <property type="molecule type" value="Genomic_DNA"/>
</dbReference>